<dbReference type="AlphaFoldDB" id="A0A6A6GT33"/>
<dbReference type="OrthoDB" id="3945154at2759"/>
<feature type="transmembrane region" description="Helical" evidence="5">
    <location>
        <begin position="203"/>
        <end position="223"/>
    </location>
</feature>
<organism evidence="6 7">
    <name type="scientific">Viridothelium virens</name>
    <name type="common">Speckled blister lichen</name>
    <name type="synonym">Trypethelium virens</name>
    <dbReference type="NCBI Taxonomy" id="1048519"/>
    <lineage>
        <taxon>Eukaryota</taxon>
        <taxon>Fungi</taxon>
        <taxon>Dikarya</taxon>
        <taxon>Ascomycota</taxon>
        <taxon>Pezizomycotina</taxon>
        <taxon>Dothideomycetes</taxon>
        <taxon>Dothideomycetes incertae sedis</taxon>
        <taxon>Trypetheliales</taxon>
        <taxon>Trypetheliaceae</taxon>
        <taxon>Viridothelium</taxon>
    </lineage>
</organism>
<dbReference type="GO" id="GO:0016020">
    <property type="term" value="C:membrane"/>
    <property type="evidence" value="ECO:0007669"/>
    <property type="project" value="UniProtKB-SubCell"/>
</dbReference>
<dbReference type="GO" id="GO:0046873">
    <property type="term" value="F:metal ion transmembrane transporter activity"/>
    <property type="evidence" value="ECO:0007669"/>
    <property type="project" value="InterPro"/>
</dbReference>
<evidence type="ECO:0000256" key="2">
    <source>
        <dbReference type="ARBA" id="ARBA00022692"/>
    </source>
</evidence>
<evidence type="ECO:0000256" key="4">
    <source>
        <dbReference type="ARBA" id="ARBA00023136"/>
    </source>
</evidence>
<sequence>VTFYWTELADQALITSAREHSVNTAHYLLKYAATLWTNQLELIACGIAQSEYFADDHTATVEFEMSGNVWRKELMEMANTTKEMNYMKRQMNHFEQAMTLNMERLGLVIGAEAVDEKAPQAIKDAQKDFMTIQARLRPFRERVDRLNGVANELANLHAGFKSIQDGEFGLRLSVFASIVFPATLASSLFSMGDSFLPGNDLFWVYWVVSVPLVFIFAGALLFGRKP</sequence>
<protein>
    <recommendedName>
        <fullName evidence="8">Cora-domain-containing protein</fullName>
    </recommendedName>
</protein>
<keyword evidence="2 5" id="KW-0812">Transmembrane</keyword>
<evidence type="ECO:0000256" key="1">
    <source>
        <dbReference type="ARBA" id="ARBA00004141"/>
    </source>
</evidence>
<keyword evidence="7" id="KW-1185">Reference proteome</keyword>
<keyword evidence="3 5" id="KW-1133">Transmembrane helix</keyword>
<evidence type="ECO:0000313" key="7">
    <source>
        <dbReference type="Proteomes" id="UP000800092"/>
    </source>
</evidence>
<keyword evidence="4 5" id="KW-0472">Membrane</keyword>
<dbReference type="Gene3D" id="1.20.58.340">
    <property type="entry name" value="Magnesium transport protein CorA, transmembrane region"/>
    <property type="match status" value="1"/>
</dbReference>
<reference evidence="6" key="1">
    <citation type="journal article" date="2020" name="Stud. Mycol.">
        <title>101 Dothideomycetes genomes: a test case for predicting lifestyles and emergence of pathogens.</title>
        <authorList>
            <person name="Haridas S."/>
            <person name="Albert R."/>
            <person name="Binder M."/>
            <person name="Bloem J."/>
            <person name="Labutti K."/>
            <person name="Salamov A."/>
            <person name="Andreopoulos B."/>
            <person name="Baker S."/>
            <person name="Barry K."/>
            <person name="Bills G."/>
            <person name="Bluhm B."/>
            <person name="Cannon C."/>
            <person name="Castanera R."/>
            <person name="Culley D."/>
            <person name="Daum C."/>
            <person name="Ezra D."/>
            <person name="Gonzalez J."/>
            <person name="Henrissat B."/>
            <person name="Kuo A."/>
            <person name="Liang C."/>
            <person name="Lipzen A."/>
            <person name="Lutzoni F."/>
            <person name="Magnuson J."/>
            <person name="Mondo S."/>
            <person name="Nolan M."/>
            <person name="Ohm R."/>
            <person name="Pangilinan J."/>
            <person name="Park H.-J."/>
            <person name="Ramirez L."/>
            <person name="Alfaro M."/>
            <person name="Sun H."/>
            <person name="Tritt A."/>
            <person name="Yoshinaga Y."/>
            <person name="Zwiers L.-H."/>
            <person name="Turgeon B."/>
            <person name="Goodwin S."/>
            <person name="Spatafora J."/>
            <person name="Crous P."/>
            <person name="Grigoriev I."/>
        </authorList>
    </citation>
    <scope>NUCLEOTIDE SEQUENCE</scope>
    <source>
        <strain evidence="6">Tuck. ex Michener</strain>
    </source>
</reference>
<evidence type="ECO:0000313" key="6">
    <source>
        <dbReference type="EMBL" id="KAF2228483.1"/>
    </source>
</evidence>
<feature type="non-terminal residue" evidence="6">
    <location>
        <position position="1"/>
    </location>
</feature>
<dbReference type="Pfam" id="PF01544">
    <property type="entry name" value="CorA"/>
    <property type="match status" value="1"/>
</dbReference>
<evidence type="ECO:0000256" key="3">
    <source>
        <dbReference type="ARBA" id="ARBA00022989"/>
    </source>
</evidence>
<accession>A0A6A6GT33</accession>
<dbReference type="Proteomes" id="UP000800092">
    <property type="component" value="Unassembled WGS sequence"/>
</dbReference>
<dbReference type="InterPro" id="IPR045863">
    <property type="entry name" value="CorA_TM1_TM2"/>
</dbReference>
<name>A0A6A6GT33_VIRVR</name>
<feature type="non-terminal residue" evidence="6">
    <location>
        <position position="226"/>
    </location>
</feature>
<evidence type="ECO:0008006" key="8">
    <source>
        <dbReference type="Google" id="ProtNLM"/>
    </source>
</evidence>
<dbReference type="SUPFAM" id="SSF144083">
    <property type="entry name" value="Magnesium transport protein CorA, transmembrane region"/>
    <property type="match status" value="1"/>
</dbReference>
<proteinExistence type="predicted"/>
<dbReference type="EMBL" id="ML991930">
    <property type="protein sequence ID" value="KAF2228483.1"/>
    <property type="molecule type" value="Genomic_DNA"/>
</dbReference>
<feature type="transmembrane region" description="Helical" evidence="5">
    <location>
        <begin position="168"/>
        <end position="191"/>
    </location>
</feature>
<evidence type="ECO:0000256" key="5">
    <source>
        <dbReference type="SAM" id="Phobius"/>
    </source>
</evidence>
<dbReference type="InterPro" id="IPR002523">
    <property type="entry name" value="MgTranspt_CorA/ZnTranspt_ZntB"/>
</dbReference>
<gene>
    <name evidence="6" type="ORF">EV356DRAFT_437127</name>
</gene>
<comment type="subcellular location">
    <subcellularLocation>
        <location evidence="1">Membrane</location>
        <topology evidence="1">Multi-pass membrane protein</topology>
    </subcellularLocation>
</comment>